<evidence type="ECO:0000313" key="2">
    <source>
        <dbReference type="EMBL" id="MDE45405.1"/>
    </source>
</evidence>
<evidence type="ECO:0008006" key="3">
    <source>
        <dbReference type="Google" id="ProtNLM"/>
    </source>
</evidence>
<proteinExistence type="predicted"/>
<feature type="compositionally biased region" description="Basic and acidic residues" evidence="1">
    <location>
        <begin position="91"/>
        <end position="103"/>
    </location>
</feature>
<feature type="compositionally biased region" description="Polar residues" evidence="1">
    <location>
        <begin position="106"/>
        <end position="117"/>
    </location>
</feature>
<name>A0A6G1S4H8_9ACAR</name>
<sequence length="117" mass="12392">MPSQTQSGDGEVELKAGHPPAVKVGNMRVVQRTHSTSSDKNDDEATSGGDSAAAATVPSTCSFAPKQMVQKSTGGVPDNLANQNVEAVKHIHEKPQPTHDMRNHSSKPNVIQQPSKK</sequence>
<gene>
    <name evidence="2" type="ORF">g.6869</name>
</gene>
<dbReference type="Pfam" id="PF15228">
    <property type="entry name" value="DAP"/>
    <property type="match status" value="1"/>
</dbReference>
<dbReference type="AlphaFoldDB" id="A0A6G1S4H8"/>
<reference evidence="2" key="1">
    <citation type="submission" date="2018-10" db="EMBL/GenBank/DDBJ databases">
        <title>Transcriptome assembly of Aceria tosichella (Wheat curl mite) Type 2.</title>
        <authorList>
            <person name="Scully E.D."/>
            <person name="Geib S.M."/>
            <person name="Palmer N.A."/>
            <person name="Gupta A.K."/>
            <person name="Sarath G."/>
            <person name="Tatineni S."/>
        </authorList>
    </citation>
    <scope>NUCLEOTIDE SEQUENCE</scope>
    <source>
        <strain evidence="2">LincolnNE</strain>
    </source>
</reference>
<feature type="compositionally biased region" description="Low complexity" evidence="1">
    <location>
        <begin position="46"/>
        <end position="56"/>
    </location>
</feature>
<dbReference type="EMBL" id="GGYP01000634">
    <property type="protein sequence ID" value="MDE45405.1"/>
    <property type="molecule type" value="Transcribed_RNA"/>
</dbReference>
<feature type="region of interest" description="Disordered" evidence="1">
    <location>
        <begin position="91"/>
        <end position="117"/>
    </location>
</feature>
<evidence type="ECO:0000256" key="1">
    <source>
        <dbReference type="SAM" id="MobiDB-lite"/>
    </source>
</evidence>
<organism evidence="2">
    <name type="scientific">Aceria tosichella</name>
    <name type="common">wheat curl mite</name>
    <dbReference type="NCBI Taxonomy" id="561515"/>
    <lineage>
        <taxon>Eukaryota</taxon>
        <taxon>Metazoa</taxon>
        <taxon>Ecdysozoa</taxon>
        <taxon>Arthropoda</taxon>
        <taxon>Chelicerata</taxon>
        <taxon>Arachnida</taxon>
        <taxon>Acari</taxon>
        <taxon>Acariformes</taxon>
        <taxon>Trombidiformes</taxon>
        <taxon>Prostigmata</taxon>
        <taxon>Eupodina</taxon>
        <taxon>Eriophyoidea</taxon>
        <taxon>Eriophyidae</taxon>
        <taxon>Eriophyinae</taxon>
        <taxon>Aceriini</taxon>
        <taxon>Aceria</taxon>
    </lineage>
</organism>
<accession>A0A6G1S4H8</accession>
<feature type="region of interest" description="Disordered" evidence="1">
    <location>
        <begin position="1"/>
        <end position="60"/>
    </location>
</feature>
<protein>
    <recommendedName>
        <fullName evidence="3">Death-associated protein 1</fullName>
    </recommendedName>
</protein>
<dbReference type="InterPro" id="IPR024130">
    <property type="entry name" value="DAP1/DAPL1"/>
</dbReference>